<dbReference type="Proteomes" id="UP000075320">
    <property type="component" value="Unassembled WGS sequence"/>
</dbReference>
<gene>
    <name evidence="2" type="ORF">AZI86_08670</name>
</gene>
<name>A0A150WS96_BDEBC</name>
<protein>
    <submittedName>
        <fullName evidence="2">Uncharacterized protein</fullName>
    </submittedName>
</protein>
<evidence type="ECO:0000256" key="1">
    <source>
        <dbReference type="SAM" id="Phobius"/>
    </source>
</evidence>
<reference evidence="2 3" key="1">
    <citation type="submission" date="2016-03" db="EMBL/GenBank/DDBJ databases">
        <authorList>
            <person name="Ploux O."/>
        </authorList>
    </citation>
    <scope>NUCLEOTIDE SEQUENCE [LARGE SCALE GENOMIC DNA]</scope>
    <source>
        <strain evidence="2 3">R0</strain>
    </source>
</reference>
<keyword evidence="1" id="KW-1133">Transmembrane helix</keyword>
<accession>A0A150WS96</accession>
<proteinExistence type="predicted"/>
<evidence type="ECO:0000313" key="3">
    <source>
        <dbReference type="Proteomes" id="UP000075320"/>
    </source>
</evidence>
<feature type="transmembrane region" description="Helical" evidence="1">
    <location>
        <begin position="32"/>
        <end position="51"/>
    </location>
</feature>
<evidence type="ECO:0000313" key="2">
    <source>
        <dbReference type="EMBL" id="KYG67075.1"/>
    </source>
</evidence>
<organism evidence="2 3">
    <name type="scientific">Bdellovibrio bacteriovorus</name>
    <dbReference type="NCBI Taxonomy" id="959"/>
    <lineage>
        <taxon>Bacteria</taxon>
        <taxon>Pseudomonadati</taxon>
        <taxon>Bdellovibrionota</taxon>
        <taxon>Bdellovibrionia</taxon>
        <taxon>Bdellovibrionales</taxon>
        <taxon>Pseudobdellovibrionaceae</taxon>
        <taxon>Bdellovibrio</taxon>
    </lineage>
</organism>
<dbReference type="AlphaFoldDB" id="A0A150WS96"/>
<sequence>MFRKVLTSTVVLVQQKYFLVINMRGASRLMKFLLLILLNVLISIFYVNKLVKLRKLRLLQSNTIATKRKDATMNKLLVLAALTVAAAPAMASKARLTALGNANHLIDTQTVFTNAADINYLGDYATIEFGSNANNSGSGVTTPRAEGGFTRTSSMGKWGAYLGRQSSTVNEFIAGVNAAPTNAGLLTEQNALDLMYGTEMAGQKWGFGAHYSAAKLESTSQEVNTLGVSAGVRNDVWDAYLRVGLGGESKVSGASELKQKGLYDVGFGYWLDTVYLSAKYITTKGTLSGNPVLGGTDLDIEKNAWSVSAIDNMKVEGGNFFYGISYTSNEVKKGNNKETTTGLPLIAGMEIDAASWMVLRGSISQNVFVGEVKNDPGSTDKMANNTVVAAGAGIKFGKMTMDATISGSGTTSGTADGTVNGNNLFTQGSLTYMF</sequence>
<dbReference type="EMBL" id="LUKE01000001">
    <property type="protein sequence ID" value="KYG67075.1"/>
    <property type="molecule type" value="Genomic_DNA"/>
</dbReference>
<keyword evidence="3" id="KW-1185">Reference proteome</keyword>
<keyword evidence="1" id="KW-0472">Membrane</keyword>
<keyword evidence="1" id="KW-0812">Transmembrane</keyword>
<comment type="caution">
    <text evidence="2">The sequence shown here is derived from an EMBL/GenBank/DDBJ whole genome shotgun (WGS) entry which is preliminary data.</text>
</comment>